<dbReference type="Gene3D" id="3.40.50.1820">
    <property type="entry name" value="alpha/beta hydrolase"/>
    <property type="match status" value="1"/>
</dbReference>
<evidence type="ECO:0000256" key="3">
    <source>
        <dbReference type="ARBA" id="ARBA00022645"/>
    </source>
</evidence>
<keyword evidence="9" id="KW-0325">Glycoprotein</keyword>
<dbReference type="EMBL" id="JAPUFD010000009">
    <property type="protein sequence ID" value="MDI1489342.1"/>
    <property type="molecule type" value="Genomic_DNA"/>
</dbReference>
<evidence type="ECO:0000256" key="4">
    <source>
        <dbReference type="ARBA" id="ARBA00022670"/>
    </source>
</evidence>
<dbReference type="GO" id="GO:0004252">
    <property type="term" value="F:serine-type endopeptidase activity"/>
    <property type="evidence" value="ECO:0007669"/>
    <property type="project" value="InterPro"/>
</dbReference>
<dbReference type="InterPro" id="IPR001563">
    <property type="entry name" value="Peptidase_S10"/>
</dbReference>
<evidence type="ECO:0000313" key="15">
    <source>
        <dbReference type="EMBL" id="MDI1489342.1"/>
    </source>
</evidence>
<comment type="similarity">
    <text evidence="10">Belongs to the peptidase S26 family. IMP1 subfamily.</text>
</comment>
<keyword evidence="6 12" id="KW-0378">Hydrolase</keyword>
<reference evidence="15" key="1">
    <citation type="journal article" date="2023" name="Genome Biol. Evol.">
        <title>First Whole Genome Sequence and Flow Cytometry Genome Size Data for the Lichen-Forming Fungus Ramalina farinacea (Ascomycota).</title>
        <authorList>
            <person name="Llewellyn T."/>
            <person name="Mian S."/>
            <person name="Hill R."/>
            <person name="Leitch I.J."/>
            <person name="Gaya E."/>
        </authorList>
    </citation>
    <scope>NUCLEOTIDE SEQUENCE</scope>
    <source>
        <strain evidence="15">LIQ254RAFAR</strain>
    </source>
</reference>
<dbReference type="PANTHER" id="PTHR12383:SF16">
    <property type="entry name" value="MITOCHONDRIAL INNER MEMBRANE PROTEASE SUBUNIT 1"/>
    <property type="match status" value="1"/>
</dbReference>
<keyword evidence="16" id="KW-1185">Reference proteome</keyword>
<dbReference type="GO" id="GO:0006465">
    <property type="term" value="P:signal peptide processing"/>
    <property type="evidence" value="ECO:0007669"/>
    <property type="project" value="InterPro"/>
</dbReference>
<dbReference type="Pfam" id="PF00450">
    <property type="entry name" value="Peptidase_S10"/>
    <property type="match status" value="1"/>
</dbReference>
<dbReference type="GO" id="GO:0004185">
    <property type="term" value="F:serine-type carboxypeptidase activity"/>
    <property type="evidence" value="ECO:0007669"/>
    <property type="project" value="InterPro"/>
</dbReference>
<dbReference type="PRINTS" id="PR00724">
    <property type="entry name" value="CRBOXYPTASEC"/>
</dbReference>
<evidence type="ECO:0000256" key="13">
    <source>
        <dbReference type="SAM" id="MobiDB-lite"/>
    </source>
</evidence>
<evidence type="ECO:0000259" key="14">
    <source>
        <dbReference type="Pfam" id="PF10502"/>
    </source>
</evidence>
<dbReference type="InterPro" id="IPR029058">
    <property type="entry name" value="AB_hydrolase_fold"/>
</dbReference>
<dbReference type="InterPro" id="IPR018202">
    <property type="entry name" value="Ser_caboxypep_ser_AS"/>
</dbReference>
<dbReference type="InterPro" id="IPR036286">
    <property type="entry name" value="LexA/Signal_pep-like_sf"/>
</dbReference>
<organism evidence="15 16">
    <name type="scientific">Ramalina farinacea</name>
    <dbReference type="NCBI Taxonomy" id="258253"/>
    <lineage>
        <taxon>Eukaryota</taxon>
        <taxon>Fungi</taxon>
        <taxon>Dikarya</taxon>
        <taxon>Ascomycota</taxon>
        <taxon>Pezizomycotina</taxon>
        <taxon>Lecanoromycetes</taxon>
        <taxon>OSLEUM clade</taxon>
        <taxon>Lecanoromycetidae</taxon>
        <taxon>Lecanorales</taxon>
        <taxon>Lecanorineae</taxon>
        <taxon>Ramalinaceae</taxon>
        <taxon>Ramalina</taxon>
    </lineage>
</organism>
<dbReference type="PANTHER" id="PTHR12383">
    <property type="entry name" value="PROTEASE FAMILY S26 MITOCHONDRIAL INNER MEMBRANE PROTEASE-RELATED"/>
    <property type="match status" value="1"/>
</dbReference>
<feature type="region of interest" description="Disordered" evidence="13">
    <location>
        <begin position="506"/>
        <end position="527"/>
    </location>
</feature>
<evidence type="ECO:0000256" key="2">
    <source>
        <dbReference type="ARBA" id="ARBA00009431"/>
    </source>
</evidence>
<feature type="active site" evidence="11">
    <location>
        <position position="567"/>
    </location>
</feature>
<dbReference type="PROSITE" id="PS00131">
    <property type="entry name" value="CARBOXYPEPT_SER_SER"/>
    <property type="match status" value="1"/>
</dbReference>
<evidence type="ECO:0000256" key="9">
    <source>
        <dbReference type="ARBA" id="ARBA00023180"/>
    </source>
</evidence>
<dbReference type="InterPro" id="IPR052064">
    <property type="entry name" value="Mito_IMP1_subunit"/>
</dbReference>
<dbReference type="SUPFAM" id="SSF51306">
    <property type="entry name" value="LexA/Signal peptidase"/>
    <property type="match status" value="1"/>
</dbReference>
<dbReference type="GO" id="GO:0042720">
    <property type="term" value="C:mitochondrial inner membrane peptidase complex"/>
    <property type="evidence" value="ECO:0007669"/>
    <property type="project" value="TreeGrafter"/>
</dbReference>
<dbReference type="InterPro" id="IPR019533">
    <property type="entry name" value="Peptidase_S26"/>
</dbReference>
<feature type="active site" evidence="11">
    <location>
        <position position="611"/>
    </location>
</feature>
<name>A0AA43QMS3_9LECA</name>
<dbReference type="EC" id="3.4.21.-" evidence="12"/>
<evidence type="ECO:0000256" key="5">
    <source>
        <dbReference type="ARBA" id="ARBA00022792"/>
    </source>
</evidence>
<protein>
    <recommendedName>
        <fullName evidence="12">Mitochondrial inner membrane protease subunit</fullName>
        <ecNumber evidence="12">3.4.21.-</ecNumber>
    </recommendedName>
</protein>
<keyword evidence="5 12" id="KW-0999">Mitochondrion inner membrane</keyword>
<dbReference type="Gene3D" id="2.10.109.10">
    <property type="entry name" value="Umud Fragment, subunit A"/>
    <property type="match status" value="1"/>
</dbReference>
<dbReference type="NCBIfam" id="TIGR02227">
    <property type="entry name" value="sigpep_I_bact"/>
    <property type="match status" value="1"/>
</dbReference>
<evidence type="ECO:0000256" key="6">
    <source>
        <dbReference type="ARBA" id="ARBA00022801"/>
    </source>
</evidence>
<dbReference type="AlphaFoldDB" id="A0AA43QMS3"/>
<evidence type="ECO:0000256" key="11">
    <source>
        <dbReference type="PIRSR" id="PIRSR600223-1"/>
    </source>
</evidence>
<keyword evidence="7 12" id="KW-0496">Mitochondrion</keyword>
<keyword evidence="4 12" id="KW-0645">Protease</keyword>
<comment type="caution">
    <text evidence="15">The sequence shown here is derived from an EMBL/GenBank/DDBJ whole genome shotgun (WGS) entry which is preliminary data.</text>
</comment>
<dbReference type="GO" id="GO:0006627">
    <property type="term" value="P:protein processing involved in protein targeting to mitochondrion"/>
    <property type="evidence" value="ECO:0007669"/>
    <property type="project" value="TreeGrafter"/>
</dbReference>
<keyword evidence="8" id="KW-0472">Membrane</keyword>
<dbReference type="InterPro" id="IPR000223">
    <property type="entry name" value="Pept_S26A_signal_pept_1"/>
</dbReference>
<evidence type="ECO:0000256" key="7">
    <source>
        <dbReference type="ARBA" id="ARBA00023128"/>
    </source>
</evidence>
<comment type="subcellular location">
    <subcellularLocation>
        <location evidence="1 12">Mitochondrion inner membrane</location>
    </subcellularLocation>
</comment>
<gene>
    <name evidence="15" type="ORF">OHK93_008620</name>
</gene>
<evidence type="ECO:0000256" key="10">
    <source>
        <dbReference type="ARBA" id="ARBA00038445"/>
    </source>
</evidence>
<evidence type="ECO:0000313" key="16">
    <source>
        <dbReference type="Proteomes" id="UP001161017"/>
    </source>
</evidence>
<proteinExistence type="inferred from homology"/>
<dbReference type="Pfam" id="PF10502">
    <property type="entry name" value="Peptidase_S26"/>
    <property type="match status" value="1"/>
</dbReference>
<keyword evidence="3" id="KW-0121">Carboxypeptidase</keyword>
<evidence type="ECO:0000256" key="12">
    <source>
        <dbReference type="RuleBase" id="RU362041"/>
    </source>
</evidence>
<feature type="domain" description="Peptidase S26" evidence="14">
    <location>
        <begin position="538"/>
        <end position="699"/>
    </location>
</feature>
<comment type="similarity">
    <text evidence="2">Belongs to the peptidase S10 family.</text>
</comment>
<accession>A0AA43QMS3</accession>
<evidence type="ECO:0000256" key="8">
    <source>
        <dbReference type="ARBA" id="ARBA00023136"/>
    </source>
</evidence>
<dbReference type="Proteomes" id="UP001161017">
    <property type="component" value="Unassembled WGS sequence"/>
</dbReference>
<evidence type="ECO:0000256" key="1">
    <source>
        <dbReference type="ARBA" id="ARBA00004273"/>
    </source>
</evidence>
<dbReference type="SUPFAM" id="SSF53474">
    <property type="entry name" value="alpha/beta-Hydrolases"/>
    <property type="match status" value="1"/>
</dbReference>
<dbReference type="CDD" id="cd06530">
    <property type="entry name" value="S26_SPase_I"/>
    <property type="match status" value="1"/>
</dbReference>
<sequence length="720" mass="79111">MVQSLTKVELGPCNVTADLKTAVNPYSWSEVSNLLFISQPLGVGFSYSEEQAGTLNPFTGEHEDSSYGVDGEYPVINATALDTTDLAAVATWHVLQGFLSALPQLDGNVKSKTFNLWTESYGGHYGPSFFNYFYDQNQAIANGTTNGTELIFDTLGIGNGIYDLYTQAPYYPEFAVNNTYGIKAVNDTVYNYQKFACYMIGGCLDLASQCAQVNRSTDVGQQYCFQATDMCRNNVEGPYYSYSGRGVYDIRHPYTDPTPPSYFSDFLNTAGAQQALGVNLNYTDANDDVSYAFQRTGDFAYPSFIPDLEMILNNSVRVALYHGDADYICNWFGGQAVSLNISYAHSAEFRSAEYAPFMVNGGEYGEVRQYGNFSFMRIYEAGHEVPFYQPEASLELFRRVLGNLDIATGETTLTGTYNTTGQPNATHTEGYVPIPSVTPPVSYTAAITNPITTVVAESGAPASASGSGAAVSTTEEPVPIKNRFIERKVEDLLLLLPRRLAARSRHVSNTARVRTPKPPPVTKPKPSAAKAISHNVSNLVLAGVQASLIYHFLFTYVAEISPCFGESMIPTISLYGDWVVVNKWHRHGRGIKVGDVVDYIKPTDPSISVLKRVIGMPGDFVVADYVDPGEEKKSPLRLVRGEDDKGWDLVLDKEETGKMMLQVPEGHCWMVGDNMTESRDSRLYGPVPLALIKGKVVAKIMPFSDAGWIRNNVEAVDDLD</sequence>